<dbReference type="InterPro" id="IPR005119">
    <property type="entry name" value="LysR_subst-bd"/>
</dbReference>
<proteinExistence type="predicted"/>
<evidence type="ECO:0000259" key="1">
    <source>
        <dbReference type="Pfam" id="PF03466"/>
    </source>
</evidence>
<feature type="domain" description="LysR substrate-binding" evidence="1">
    <location>
        <begin position="3"/>
        <end position="85"/>
    </location>
</feature>
<keyword evidence="3" id="KW-1185">Reference proteome</keyword>
<name>A0ABT7ADA4_9HYPH</name>
<protein>
    <submittedName>
        <fullName evidence="2">LysR substrate-binding domain-containing protein</fullName>
    </submittedName>
</protein>
<dbReference type="Pfam" id="PF03466">
    <property type="entry name" value="LysR_substrate"/>
    <property type="match status" value="1"/>
</dbReference>
<accession>A0ABT7ADA4</accession>
<evidence type="ECO:0000313" key="3">
    <source>
        <dbReference type="Proteomes" id="UP001321492"/>
    </source>
</evidence>
<dbReference type="SUPFAM" id="SSF53850">
    <property type="entry name" value="Periplasmic binding protein-like II"/>
    <property type="match status" value="1"/>
</dbReference>
<comment type="caution">
    <text evidence="2">The sequence shown here is derived from an EMBL/GenBank/DDBJ whole genome shotgun (WGS) entry which is preliminary data.</text>
</comment>
<sequence>MRWLMGHFPEERTAFRSDRLEALAEAAATAGCLALLPTALADADARLVRHGGGAVVVERGLWLLVHPQRRRAPAVGAVVNWVEDVVRSFSEAARSRPEQNRRP</sequence>
<dbReference type="EMBL" id="JASJEV010000002">
    <property type="protein sequence ID" value="MDJ1157355.1"/>
    <property type="molecule type" value="Genomic_DNA"/>
</dbReference>
<evidence type="ECO:0000313" key="2">
    <source>
        <dbReference type="EMBL" id="MDJ1157355.1"/>
    </source>
</evidence>
<gene>
    <name evidence="2" type="ORF">QNA08_03770</name>
</gene>
<reference evidence="2 3" key="1">
    <citation type="submission" date="2023-05" db="EMBL/GenBank/DDBJ databases">
        <title>Chelatococcus sp. nov., a moderately thermophilic bacterium isolated from hot spring microbial mat.</title>
        <authorList>
            <person name="Hu C.-J."/>
            <person name="Li W.-J."/>
        </authorList>
    </citation>
    <scope>NUCLEOTIDE SEQUENCE [LARGE SCALE GENOMIC DNA]</scope>
    <source>
        <strain evidence="2 3">SYSU G07232</strain>
    </source>
</reference>
<organism evidence="2 3">
    <name type="scientific">Chelatococcus albus</name>
    <dbReference type="NCBI Taxonomy" id="3047466"/>
    <lineage>
        <taxon>Bacteria</taxon>
        <taxon>Pseudomonadati</taxon>
        <taxon>Pseudomonadota</taxon>
        <taxon>Alphaproteobacteria</taxon>
        <taxon>Hyphomicrobiales</taxon>
        <taxon>Chelatococcaceae</taxon>
        <taxon>Chelatococcus</taxon>
    </lineage>
</organism>
<dbReference type="Proteomes" id="UP001321492">
    <property type="component" value="Unassembled WGS sequence"/>
</dbReference>